<reference evidence="10 11" key="1">
    <citation type="submission" date="2022-01" db="EMBL/GenBank/DDBJ databases">
        <title>A chromosomal length assembly of Cordylochernes scorpioides.</title>
        <authorList>
            <person name="Zeh D."/>
            <person name="Zeh J."/>
        </authorList>
    </citation>
    <scope>NUCLEOTIDE SEQUENCE [LARGE SCALE GENOMIC DNA]</scope>
    <source>
        <strain evidence="10">IN4F17</strain>
        <tissue evidence="10">Whole Body</tissue>
    </source>
</reference>
<dbReference type="PROSITE" id="PS00941">
    <property type="entry name" value="CARBOXYLESTERASE_B_2"/>
    <property type="match status" value="2"/>
</dbReference>
<dbReference type="InterPro" id="IPR019819">
    <property type="entry name" value="Carboxylesterase_B_CS"/>
</dbReference>
<dbReference type="EMBL" id="CP092865">
    <property type="protein sequence ID" value="UYV64692.1"/>
    <property type="molecule type" value="Genomic_DNA"/>
</dbReference>
<dbReference type="Pfam" id="PF00135">
    <property type="entry name" value="COesterase"/>
    <property type="match status" value="2"/>
</dbReference>
<dbReference type="PROSITE" id="PS00122">
    <property type="entry name" value="CARBOXYLESTERASE_B_1"/>
    <property type="match status" value="2"/>
</dbReference>
<evidence type="ECO:0000313" key="10">
    <source>
        <dbReference type="EMBL" id="UYV64692.1"/>
    </source>
</evidence>
<dbReference type="PRINTS" id="PR00878">
    <property type="entry name" value="CHOLNESTRASE"/>
</dbReference>
<dbReference type="Gene3D" id="3.40.50.1820">
    <property type="entry name" value="alpha/beta hydrolase"/>
    <property type="match status" value="2"/>
</dbReference>
<evidence type="ECO:0000256" key="5">
    <source>
        <dbReference type="ARBA" id="ARBA00022867"/>
    </source>
</evidence>
<keyword evidence="7" id="KW-0325">Glycoprotein</keyword>
<keyword evidence="5" id="KW-0531">Neurotransmitter degradation</keyword>
<proteinExistence type="inferred from homology"/>
<evidence type="ECO:0000256" key="1">
    <source>
        <dbReference type="ARBA" id="ARBA00005964"/>
    </source>
</evidence>
<comment type="catalytic activity">
    <reaction evidence="8">
        <text>acetylcholine + H2O = choline + acetate + H(+)</text>
        <dbReference type="Rhea" id="RHEA:17561"/>
        <dbReference type="ChEBI" id="CHEBI:15354"/>
        <dbReference type="ChEBI" id="CHEBI:15355"/>
        <dbReference type="ChEBI" id="CHEBI:15377"/>
        <dbReference type="ChEBI" id="CHEBI:15378"/>
        <dbReference type="ChEBI" id="CHEBI:30089"/>
        <dbReference type="EC" id="3.1.1.7"/>
    </reaction>
</comment>
<evidence type="ECO:0000259" key="9">
    <source>
        <dbReference type="Pfam" id="PF00135"/>
    </source>
</evidence>
<evidence type="ECO:0000256" key="8">
    <source>
        <dbReference type="ARBA" id="ARBA00048484"/>
    </source>
</evidence>
<dbReference type="InterPro" id="IPR029058">
    <property type="entry name" value="AB_hydrolase_fold"/>
</dbReference>
<keyword evidence="3" id="KW-0719">Serine esterase</keyword>
<evidence type="ECO:0000313" key="11">
    <source>
        <dbReference type="Proteomes" id="UP001235939"/>
    </source>
</evidence>
<feature type="domain" description="Carboxylesterase type B" evidence="9">
    <location>
        <begin position="585"/>
        <end position="1057"/>
    </location>
</feature>
<sequence length="1113" mass="126350">MAASDMKNRRHLQLLLTWSTNAAHPVSLLLLPLFLFHPGLGPAKAEFNEIEIGELFFGIKATYGSKSTGFDLSRELKASHWRFEIPNPQPLKAFPSKLYAFNYSNICYQHRMIVSDYFNNSNGVFEIAVESEDCLYINIWTPESSRKQKKVVMFWIHGGGFMFGSGNDPLYNGSMLSALGDVVVVTFNYRLGIMGFLASGNELVPGNMGLYDQLMALQWVKQNIEYFGGNPERITIFGASAGGTSVGIFVTSQKPSGLFKRAIIESGTPNSPVLISSLKRAQEISVQVSLFSGCSSDSSNKITRKIVECLKTKSAKELIVAQYVYAKMTNFDAVFGVVLEEGFVNYSSQVPFKPNSFTDVDMIISVTSDDIAGLFWIFSPTLFLHPFNIEETYSYLRQVFKMLLNINDLQPVLDYYFRDVNNNNYTDINIKMSKLATDILEICLTIFFSKLYAARGNKVFLSYFNYPTTTPYFQLLPLKWPGAFHFDDVIYVFGTPLIHRELNYTKLEHQFAKDMIRMWSNFAKHGQPLGKCFNYRNIMIDKTKRIEIQVTSCVGLLCIFFIFNLTFIICKPEDIISRSSPDWNISGYQIKVENVNIEQYLGIPYAEPPIGNLRFQNPQPLNVFPSDLQAFNYSEICYQHHTIVQDYVDNNNGVFEAGVESEDCLYLNIWSPESSRKDKKAVMFWIHGGGFMFGSGNDPLYSGRILSALGDVVVVTFNYRLGIMGFLASGNELIPGNMGLYDQLMALKWVKQNIEYFGGDPERITIFGESAGGASVSILTTSKKTRGLFKRAIIQSGSPITPFLINKVKKIAKISTQFSFVTGCLSNSTSYLTQNAIDCLRSKSAKELIVAQYVFAKSMNTNPYIGPVLEEDFIDYKGNYLYKPKYFVDVDLIILVNSDDAAGLFMELFPTLFLHPFGLEETYSTLRLFFKVRENIHDIQPVLDYYFKDVIENNFTDINIKLSNIVTDFMELCPTIFFAKLFAERGNKVFLSYFNYPTTTPYFQLIPLKWPGAFHFDDVIYVFGIPMMRRDLNYTMLEHQFARDMIRMWSNFAKNGKNICDILGPLGPVLPDARRTSMSTLPCSRGGRRHSWAKGWVERALNCPRSISLVLLA</sequence>
<evidence type="ECO:0000256" key="2">
    <source>
        <dbReference type="ARBA" id="ARBA00013276"/>
    </source>
</evidence>
<keyword evidence="11" id="KW-1185">Reference proteome</keyword>
<evidence type="ECO:0000256" key="7">
    <source>
        <dbReference type="ARBA" id="ARBA00023180"/>
    </source>
</evidence>
<evidence type="ECO:0000256" key="6">
    <source>
        <dbReference type="ARBA" id="ARBA00023157"/>
    </source>
</evidence>
<comment type="similarity">
    <text evidence="1">Belongs to the type-B carboxylesterase/lipase family.</text>
</comment>
<dbReference type="SUPFAM" id="SSF53474">
    <property type="entry name" value="alpha/beta-Hydrolases"/>
    <property type="match status" value="2"/>
</dbReference>
<dbReference type="PANTHER" id="PTHR43918:SF4">
    <property type="entry name" value="CARBOXYLIC ESTER HYDROLASE"/>
    <property type="match status" value="1"/>
</dbReference>
<dbReference type="PANTHER" id="PTHR43918">
    <property type="entry name" value="ACETYLCHOLINESTERASE"/>
    <property type="match status" value="1"/>
</dbReference>
<feature type="domain" description="Carboxylesterase type B" evidence="9">
    <location>
        <begin position="82"/>
        <end position="539"/>
    </location>
</feature>
<accession>A0ABY6K782</accession>
<name>A0ABY6K782_9ARAC</name>
<organism evidence="10 11">
    <name type="scientific">Cordylochernes scorpioides</name>
    <dbReference type="NCBI Taxonomy" id="51811"/>
    <lineage>
        <taxon>Eukaryota</taxon>
        <taxon>Metazoa</taxon>
        <taxon>Ecdysozoa</taxon>
        <taxon>Arthropoda</taxon>
        <taxon>Chelicerata</taxon>
        <taxon>Arachnida</taxon>
        <taxon>Pseudoscorpiones</taxon>
        <taxon>Cheliferoidea</taxon>
        <taxon>Chernetidae</taxon>
        <taxon>Cordylochernes</taxon>
    </lineage>
</organism>
<evidence type="ECO:0000256" key="4">
    <source>
        <dbReference type="ARBA" id="ARBA00022801"/>
    </source>
</evidence>
<dbReference type="EC" id="3.1.1.7" evidence="2"/>
<dbReference type="InterPro" id="IPR002018">
    <property type="entry name" value="CarbesteraseB"/>
</dbReference>
<keyword evidence="4" id="KW-0378">Hydrolase</keyword>
<keyword evidence="6" id="KW-1015">Disulfide bond</keyword>
<dbReference type="InterPro" id="IPR000997">
    <property type="entry name" value="Cholinesterase"/>
</dbReference>
<dbReference type="InterPro" id="IPR050654">
    <property type="entry name" value="AChE-related_enzymes"/>
</dbReference>
<dbReference type="Proteomes" id="UP001235939">
    <property type="component" value="Chromosome 03"/>
</dbReference>
<dbReference type="InterPro" id="IPR019826">
    <property type="entry name" value="Carboxylesterase_B_AS"/>
</dbReference>
<evidence type="ECO:0000256" key="3">
    <source>
        <dbReference type="ARBA" id="ARBA00022487"/>
    </source>
</evidence>
<protein>
    <recommendedName>
        <fullName evidence="2">acetylcholinesterase</fullName>
        <ecNumber evidence="2">3.1.1.7</ecNumber>
    </recommendedName>
</protein>
<gene>
    <name evidence="10" type="ORF">LAZ67_3001673</name>
</gene>